<comment type="caution">
    <text evidence="3">The sequence shown here is derived from an EMBL/GenBank/DDBJ whole genome shotgun (WGS) entry which is preliminary data.</text>
</comment>
<feature type="region of interest" description="Disordered" evidence="1">
    <location>
        <begin position="107"/>
        <end position="153"/>
    </location>
</feature>
<sequence length="153" mass="16466">MKLSNFNRSNQLVKNSVLLLSVALVMPISLYAQTDTQTNQGLPDNPGLLRVLVYKTGQTISRTGNAIQRTADRTGQSIQVAGESAGQHIDQGATRVTTFTREKLQQGKEMVTGSSDGQNPVPIQQGNLSKPENPSYTQMNGTATTAPQIINPN</sequence>
<feature type="compositionally biased region" description="Polar residues" evidence="1">
    <location>
        <begin position="112"/>
        <end position="153"/>
    </location>
</feature>
<dbReference type="EMBL" id="MKKK01000056">
    <property type="protein sequence ID" value="OEY93130.1"/>
    <property type="molecule type" value="Genomic_DNA"/>
</dbReference>
<proteinExistence type="predicted"/>
<dbReference type="STRING" id="1262585.BJI46_05155"/>
<keyword evidence="4" id="KW-1185">Reference proteome</keyword>
<organism evidence="3 4">
    <name type="scientific">Acinetobacter qingfengensis</name>
    <dbReference type="NCBI Taxonomy" id="1262585"/>
    <lineage>
        <taxon>Bacteria</taxon>
        <taxon>Pseudomonadati</taxon>
        <taxon>Pseudomonadota</taxon>
        <taxon>Gammaproteobacteria</taxon>
        <taxon>Moraxellales</taxon>
        <taxon>Moraxellaceae</taxon>
        <taxon>Acinetobacter</taxon>
    </lineage>
</organism>
<evidence type="ECO:0000313" key="4">
    <source>
        <dbReference type="Proteomes" id="UP000185895"/>
    </source>
</evidence>
<feature type="signal peptide" evidence="2">
    <location>
        <begin position="1"/>
        <end position="32"/>
    </location>
</feature>
<dbReference type="Proteomes" id="UP000185895">
    <property type="component" value="Unassembled WGS sequence"/>
</dbReference>
<feature type="chain" id="PRO_5009201091" evidence="2">
    <location>
        <begin position="33"/>
        <end position="153"/>
    </location>
</feature>
<gene>
    <name evidence="3" type="ORF">BJI46_05155</name>
</gene>
<reference evidence="3 4" key="1">
    <citation type="submission" date="2016-09" db="EMBL/GenBank/DDBJ databases">
        <authorList>
            <person name="Capua I."/>
            <person name="De Benedictis P."/>
            <person name="Joannis T."/>
            <person name="Lombin L.H."/>
            <person name="Cattoli G."/>
        </authorList>
    </citation>
    <scope>NUCLEOTIDE SEQUENCE [LARGE SCALE GENOMIC DNA]</scope>
    <source>
        <strain evidence="3 4">ANC 4671</strain>
    </source>
</reference>
<name>A0A1E7R1E4_9GAMM</name>
<evidence type="ECO:0000256" key="2">
    <source>
        <dbReference type="SAM" id="SignalP"/>
    </source>
</evidence>
<keyword evidence="2" id="KW-0732">Signal</keyword>
<evidence type="ECO:0000313" key="3">
    <source>
        <dbReference type="EMBL" id="OEY93130.1"/>
    </source>
</evidence>
<accession>A0A1E7R1E4</accession>
<protein>
    <submittedName>
        <fullName evidence="3">Uncharacterized protein</fullName>
    </submittedName>
</protein>
<dbReference type="AlphaFoldDB" id="A0A1E7R1E4"/>
<evidence type="ECO:0000256" key="1">
    <source>
        <dbReference type="SAM" id="MobiDB-lite"/>
    </source>
</evidence>